<reference evidence="2 3" key="1">
    <citation type="submission" date="2014-07" db="EMBL/GenBank/DDBJ databases">
        <title>Draft genome sequence of Thalassospira xiamenensis IB13.</title>
        <authorList>
            <person name="Lai Q."/>
            <person name="Shao Z."/>
        </authorList>
    </citation>
    <scope>NUCLEOTIDE SEQUENCE [LARGE SCALE GENOMIC DNA]</scope>
    <source>
        <strain evidence="2 3">IB13</strain>
    </source>
</reference>
<evidence type="ECO:0000313" key="2">
    <source>
        <dbReference type="EMBL" id="RCK53181.1"/>
    </source>
</evidence>
<organism evidence="2 3">
    <name type="scientific">Thalassospira xiamenensis</name>
    <dbReference type="NCBI Taxonomy" id="220697"/>
    <lineage>
        <taxon>Bacteria</taxon>
        <taxon>Pseudomonadati</taxon>
        <taxon>Pseudomonadota</taxon>
        <taxon>Alphaproteobacteria</taxon>
        <taxon>Rhodospirillales</taxon>
        <taxon>Thalassospiraceae</taxon>
        <taxon>Thalassospira</taxon>
    </lineage>
</organism>
<proteinExistence type="predicted"/>
<dbReference type="Gene3D" id="3.30.300.180">
    <property type="match status" value="1"/>
</dbReference>
<dbReference type="InterPro" id="IPR024633">
    <property type="entry name" value="DnaA_N_dom"/>
</dbReference>
<feature type="domain" description="DnaA N-terminal" evidence="1">
    <location>
        <begin position="18"/>
        <end position="70"/>
    </location>
</feature>
<dbReference type="InterPro" id="IPR038454">
    <property type="entry name" value="DnaA_N_sf"/>
</dbReference>
<dbReference type="AlphaFoldDB" id="A0A367XK63"/>
<accession>A0A367XK63</accession>
<evidence type="ECO:0000313" key="3">
    <source>
        <dbReference type="Proteomes" id="UP000252266"/>
    </source>
</evidence>
<name>A0A367XK63_9PROT</name>
<evidence type="ECO:0000259" key="1">
    <source>
        <dbReference type="Pfam" id="PF11638"/>
    </source>
</evidence>
<sequence length="83" mass="9644">MTPKAYDGAIRATDPRMQAVRKRIGNMRFRSWISPLRIRVEHDTLIVTAPGILHADMVRNEYQNVLLETFKVTAFRVFLKEGE</sequence>
<comment type="caution">
    <text evidence="2">The sequence shown here is derived from an EMBL/GenBank/DDBJ whole genome shotgun (WGS) entry which is preliminary data.</text>
</comment>
<dbReference type="Proteomes" id="UP000252266">
    <property type="component" value="Unassembled WGS sequence"/>
</dbReference>
<dbReference type="Pfam" id="PF11638">
    <property type="entry name" value="DnaA_N"/>
    <property type="match status" value="1"/>
</dbReference>
<dbReference type="RefSeq" id="WP_062961167.1">
    <property type="nucleotide sequence ID" value="NZ_JPWJ01000001.1"/>
</dbReference>
<dbReference type="EMBL" id="JPWJ01000001">
    <property type="protein sequence ID" value="RCK53181.1"/>
    <property type="molecule type" value="Genomic_DNA"/>
</dbReference>
<gene>
    <name evidence="2" type="ORF">TH44_03000</name>
</gene>
<protein>
    <recommendedName>
        <fullName evidence="1">DnaA N-terminal domain-containing protein</fullName>
    </recommendedName>
</protein>